<dbReference type="AlphaFoldDB" id="V5H3J3"/>
<dbReference type="EMBL" id="GANP01015616">
    <property type="protein sequence ID" value="JAB68852.1"/>
    <property type="molecule type" value="mRNA"/>
</dbReference>
<sequence>MLPYLVLLTFAVMAFGEVRSPTTSIRIQAEKNPFYINDNASDYQNMTDLIETGGRQYIYYRSYEKDPLFGNYRMCPFLMRRPEKGDAPKPLRLIMGYQRPNGSV</sequence>
<evidence type="ECO:0000256" key="1">
    <source>
        <dbReference type="SAM" id="SignalP"/>
    </source>
</evidence>
<name>V5H3J3_IXORI</name>
<dbReference type="InterPro" id="IPR012674">
    <property type="entry name" value="Calycin"/>
</dbReference>
<protein>
    <submittedName>
        <fullName evidence="2">Putative secreted protein</fullName>
    </submittedName>
</protein>
<keyword evidence="1" id="KW-0732">Signal</keyword>
<accession>V5H3J3</accession>
<feature type="chain" id="PRO_5004735004" evidence="1">
    <location>
        <begin position="17"/>
        <end position="104"/>
    </location>
</feature>
<feature type="signal peptide" evidence="1">
    <location>
        <begin position="1"/>
        <end position="16"/>
    </location>
</feature>
<evidence type="ECO:0000313" key="2">
    <source>
        <dbReference type="EMBL" id="JAB68852.1"/>
    </source>
</evidence>
<reference evidence="2" key="1">
    <citation type="journal article" date="2015" name="Sci. Rep.">
        <title>Tissue- and time-dependent transcription in Ixodes ricinus salivary glands and midguts when blood feeding on the vertebrate host.</title>
        <authorList>
            <person name="Kotsyfakis M."/>
            <person name="Schwarz A."/>
            <person name="Erhart J."/>
            <person name="Ribeiro J.M."/>
        </authorList>
    </citation>
    <scope>NUCLEOTIDE SEQUENCE</scope>
    <source>
        <tissue evidence="2">Salivary gland and midgut</tissue>
    </source>
</reference>
<proteinExistence type="evidence at transcript level"/>
<dbReference type="SUPFAM" id="SSF50814">
    <property type="entry name" value="Lipocalins"/>
    <property type="match status" value="1"/>
</dbReference>
<organism evidence="2">
    <name type="scientific">Ixodes ricinus</name>
    <name type="common">Common tick</name>
    <name type="synonym">Acarus ricinus</name>
    <dbReference type="NCBI Taxonomy" id="34613"/>
    <lineage>
        <taxon>Eukaryota</taxon>
        <taxon>Metazoa</taxon>
        <taxon>Ecdysozoa</taxon>
        <taxon>Arthropoda</taxon>
        <taxon>Chelicerata</taxon>
        <taxon>Arachnida</taxon>
        <taxon>Acari</taxon>
        <taxon>Parasitiformes</taxon>
        <taxon>Ixodida</taxon>
        <taxon>Ixodoidea</taxon>
        <taxon>Ixodidae</taxon>
        <taxon>Ixodinae</taxon>
        <taxon>Ixodes</taxon>
    </lineage>
</organism>